<dbReference type="GO" id="GO:0006633">
    <property type="term" value="P:fatty acid biosynthetic process"/>
    <property type="evidence" value="ECO:0007669"/>
    <property type="project" value="TreeGrafter"/>
</dbReference>
<sequence>MIIDFTEKTILITGGSGGIGRAICQAFSKANGKVAVHYNSNEDGAKSTLESLQGEGHSIHRANLSNPDEVHSLVQKVYNSYGQIDVVINNAAVVEQYEFDSLSYDDWKDIWERTIDANLMGPAYIMYCAAQLMKKNGGGKFVNISSRGAFRGEPKSPAYGASKAGLNALGQSMAQALAKDNIFVYTIAPGFVATERVADMVDDSIRAQSPLNRIAKPEEVAQTALWLASDGNDFLTGCIVDVNGASYLRS</sequence>
<dbReference type="Gene3D" id="3.40.50.720">
    <property type="entry name" value="NAD(P)-binding Rossmann-like Domain"/>
    <property type="match status" value="1"/>
</dbReference>
<dbReference type="CDD" id="cd05233">
    <property type="entry name" value="SDR_c"/>
    <property type="match status" value="1"/>
</dbReference>
<dbReference type="EMBL" id="UINC01003293">
    <property type="protein sequence ID" value="SVA05047.1"/>
    <property type="molecule type" value="Genomic_DNA"/>
</dbReference>
<dbReference type="PRINTS" id="PR00081">
    <property type="entry name" value="GDHRDH"/>
</dbReference>
<dbReference type="GO" id="GO:0016616">
    <property type="term" value="F:oxidoreductase activity, acting on the CH-OH group of donors, NAD or NADP as acceptor"/>
    <property type="evidence" value="ECO:0007669"/>
    <property type="project" value="TreeGrafter"/>
</dbReference>
<evidence type="ECO:0000256" key="2">
    <source>
        <dbReference type="ARBA" id="ARBA00023002"/>
    </source>
</evidence>
<dbReference type="FunFam" id="3.40.50.720:FF:000173">
    <property type="entry name" value="3-oxoacyl-[acyl-carrier protein] reductase"/>
    <property type="match status" value="1"/>
</dbReference>
<dbReference type="SUPFAM" id="SSF51735">
    <property type="entry name" value="NAD(P)-binding Rossmann-fold domains"/>
    <property type="match status" value="1"/>
</dbReference>
<evidence type="ECO:0008006" key="4">
    <source>
        <dbReference type="Google" id="ProtNLM"/>
    </source>
</evidence>
<name>A0A381SRP1_9ZZZZ</name>
<keyword evidence="2" id="KW-0560">Oxidoreductase</keyword>
<reference evidence="3" key="1">
    <citation type="submission" date="2018-05" db="EMBL/GenBank/DDBJ databases">
        <authorList>
            <person name="Lanie J.A."/>
            <person name="Ng W.-L."/>
            <person name="Kazmierczak K.M."/>
            <person name="Andrzejewski T.M."/>
            <person name="Davidsen T.M."/>
            <person name="Wayne K.J."/>
            <person name="Tettelin H."/>
            <person name="Glass J.I."/>
            <person name="Rusch D."/>
            <person name="Podicherti R."/>
            <person name="Tsui H.-C.T."/>
            <person name="Winkler M.E."/>
        </authorList>
    </citation>
    <scope>NUCLEOTIDE SEQUENCE</scope>
</reference>
<dbReference type="PRINTS" id="PR00080">
    <property type="entry name" value="SDRFAMILY"/>
</dbReference>
<dbReference type="GO" id="GO:0048038">
    <property type="term" value="F:quinone binding"/>
    <property type="evidence" value="ECO:0007669"/>
    <property type="project" value="TreeGrafter"/>
</dbReference>
<dbReference type="InterPro" id="IPR020904">
    <property type="entry name" value="Sc_DH/Rdtase_CS"/>
</dbReference>
<organism evidence="3">
    <name type="scientific">marine metagenome</name>
    <dbReference type="NCBI Taxonomy" id="408172"/>
    <lineage>
        <taxon>unclassified sequences</taxon>
        <taxon>metagenomes</taxon>
        <taxon>ecological metagenomes</taxon>
    </lineage>
</organism>
<proteinExistence type="inferred from homology"/>
<dbReference type="Pfam" id="PF13561">
    <property type="entry name" value="adh_short_C2"/>
    <property type="match status" value="1"/>
</dbReference>
<comment type="similarity">
    <text evidence="1">Belongs to the short-chain dehydrogenases/reductases (SDR) family.</text>
</comment>
<dbReference type="PROSITE" id="PS00061">
    <property type="entry name" value="ADH_SHORT"/>
    <property type="match status" value="1"/>
</dbReference>
<dbReference type="InterPro" id="IPR002347">
    <property type="entry name" value="SDR_fam"/>
</dbReference>
<dbReference type="InterPro" id="IPR036291">
    <property type="entry name" value="NAD(P)-bd_dom_sf"/>
</dbReference>
<gene>
    <name evidence="3" type="ORF">METZ01_LOCUS57901</name>
</gene>
<protein>
    <recommendedName>
        <fullName evidence="4">3-oxoacyl-ACP reductase</fullName>
    </recommendedName>
</protein>
<evidence type="ECO:0000256" key="1">
    <source>
        <dbReference type="ARBA" id="ARBA00006484"/>
    </source>
</evidence>
<dbReference type="PANTHER" id="PTHR42760:SF133">
    <property type="entry name" value="3-OXOACYL-[ACYL-CARRIER-PROTEIN] REDUCTASE"/>
    <property type="match status" value="1"/>
</dbReference>
<evidence type="ECO:0000313" key="3">
    <source>
        <dbReference type="EMBL" id="SVA05047.1"/>
    </source>
</evidence>
<dbReference type="PANTHER" id="PTHR42760">
    <property type="entry name" value="SHORT-CHAIN DEHYDROGENASES/REDUCTASES FAMILY MEMBER"/>
    <property type="match status" value="1"/>
</dbReference>
<dbReference type="AlphaFoldDB" id="A0A381SRP1"/>
<accession>A0A381SRP1</accession>